<feature type="domain" description="ABC transporter" evidence="5">
    <location>
        <begin position="4"/>
        <end position="232"/>
    </location>
</feature>
<evidence type="ECO:0000256" key="1">
    <source>
        <dbReference type="ARBA" id="ARBA00022448"/>
    </source>
</evidence>
<accession>A0ABS2GW31</accession>
<dbReference type="GO" id="GO:0005524">
    <property type="term" value="F:ATP binding"/>
    <property type="evidence" value="ECO:0007669"/>
    <property type="project" value="UniProtKB-KW"/>
</dbReference>
<gene>
    <name evidence="6" type="ORF">H5985_07320</name>
</gene>
<evidence type="ECO:0000256" key="3">
    <source>
        <dbReference type="ARBA" id="ARBA00022741"/>
    </source>
</evidence>
<evidence type="ECO:0000259" key="5">
    <source>
        <dbReference type="PROSITE" id="PS50893"/>
    </source>
</evidence>
<organism evidence="6 7">
    <name type="scientific">Parasutterella secunda</name>
    <dbReference type="NCBI Taxonomy" id="626947"/>
    <lineage>
        <taxon>Bacteria</taxon>
        <taxon>Pseudomonadati</taxon>
        <taxon>Pseudomonadota</taxon>
        <taxon>Betaproteobacteria</taxon>
        <taxon>Burkholderiales</taxon>
        <taxon>Sutterellaceae</taxon>
        <taxon>Parasutterella</taxon>
    </lineage>
</organism>
<keyword evidence="4 6" id="KW-0067">ATP-binding</keyword>
<dbReference type="Gene3D" id="3.40.50.300">
    <property type="entry name" value="P-loop containing nucleotide triphosphate hydrolases"/>
    <property type="match status" value="1"/>
</dbReference>
<dbReference type="EMBL" id="JACJKX010000013">
    <property type="protein sequence ID" value="MBM6929073.1"/>
    <property type="molecule type" value="Genomic_DNA"/>
</dbReference>
<keyword evidence="2" id="KW-0472">Membrane</keyword>
<dbReference type="PROSITE" id="PS50893">
    <property type="entry name" value="ABC_TRANSPORTER_2"/>
    <property type="match status" value="1"/>
</dbReference>
<dbReference type="InterPro" id="IPR017871">
    <property type="entry name" value="ABC_transporter-like_CS"/>
</dbReference>
<dbReference type="SUPFAM" id="SSF52540">
    <property type="entry name" value="P-loop containing nucleoside triphosphate hydrolases"/>
    <property type="match status" value="1"/>
</dbReference>
<dbReference type="Proteomes" id="UP000777002">
    <property type="component" value="Unassembled WGS sequence"/>
</dbReference>
<evidence type="ECO:0000256" key="2">
    <source>
        <dbReference type="ARBA" id="ARBA00022475"/>
    </source>
</evidence>
<evidence type="ECO:0000313" key="6">
    <source>
        <dbReference type="EMBL" id="MBM6929073.1"/>
    </source>
</evidence>
<proteinExistence type="predicted"/>
<reference evidence="6 7" key="1">
    <citation type="journal article" date="2021" name="Sci. Rep.">
        <title>The distribution of antibiotic resistance genes in chicken gut microbiota commensals.</title>
        <authorList>
            <person name="Juricova H."/>
            <person name="Matiasovicova J."/>
            <person name="Kubasova T."/>
            <person name="Cejkova D."/>
            <person name="Rychlik I."/>
        </authorList>
    </citation>
    <scope>NUCLEOTIDE SEQUENCE [LARGE SCALE GENOMIC DNA]</scope>
    <source>
        <strain evidence="6 7">An562</strain>
    </source>
</reference>
<dbReference type="RefSeq" id="WP_205050661.1">
    <property type="nucleotide sequence ID" value="NZ_JACJKX010000013.1"/>
</dbReference>
<keyword evidence="3" id="KW-0547">Nucleotide-binding</keyword>
<dbReference type="PROSITE" id="PS00211">
    <property type="entry name" value="ABC_TRANSPORTER_1"/>
    <property type="match status" value="1"/>
</dbReference>
<dbReference type="InterPro" id="IPR003439">
    <property type="entry name" value="ABC_transporter-like_ATP-bd"/>
</dbReference>
<dbReference type="PANTHER" id="PTHR42734">
    <property type="entry name" value="METAL TRANSPORT SYSTEM ATP-BINDING PROTEIN TM_0124-RELATED"/>
    <property type="match status" value="1"/>
</dbReference>
<name>A0ABS2GW31_9BURK</name>
<comment type="caution">
    <text evidence="6">The sequence shown here is derived from an EMBL/GenBank/DDBJ whole genome shotgun (WGS) entry which is preliminary data.</text>
</comment>
<dbReference type="InterPro" id="IPR027417">
    <property type="entry name" value="P-loop_NTPase"/>
</dbReference>
<evidence type="ECO:0000313" key="7">
    <source>
        <dbReference type="Proteomes" id="UP000777002"/>
    </source>
</evidence>
<dbReference type="SMART" id="SM00382">
    <property type="entry name" value="AAA"/>
    <property type="match status" value="1"/>
</dbReference>
<keyword evidence="1" id="KW-0813">Transport</keyword>
<keyword evidence="2" id="KW-1003">Cell membrane</keyword>
<dbReference type="InterPro" id="IPR050153">
    <property type="entry name" value="Metal_Ion_Import_ABC"/>
</dbReference>
<protein>
    <submittedName>
        <fullName evidence="6">ABC transporter ATP-binding protein</fullName>
    </submittedName>
</protein>
<sequence length="251" mass="27588">MIELTLDKLGVSYGQNPVLYDICANVTGAQLISVIGHNGSGKTTLLKAIAGLVHHQGEVSVKQDGQDVPVSAIRYVPQLSNIASALSVFEMVLLGLVKTLSWRVTQDIFDKVDATLHALEIDKLAHVPVNRLSGGQRQLVFLAQAFVSEPKVLLLDEPTSALDLRHQLIVMNAVREYTQKNEAITLVIMHDLLTAARFSQQILLLERGTLSILDEPELVLQAQRLERIYNVSVSIEKTASDFLNVVPIKPL</sequence>
<evidence type="ECO:0000256" key="4">
    <source>
        <dbReference type="ARBA" id="ARBA00022840"/>
    </source>
</evidence>
<dbReference type="Pfam" id="PF00005">
    <property type="entry name" value="ABC_tran"/>
    <property type="match status" value="1"/>
</dbReference>
<dbReference type="InterPro" id="IPR003593">
    <property type="entry name" value="AAA+_ATPase"/>
</dbReference>
<keyword evidence="7" id="KW-1185">Reference proteome</keyword>